<reference evidence="6" key="1">
    <citation type="journal article" date="2015" name="Nature">
        <title>Complex archaea that bridge the gap between prokaryotes and eukaryotes.</title>
        <authorList>
            <person name="Spang A."/>
            <person name="Saw J.H."/>
            <person name="Jorgensen S.L."/>
            <person name="Zaremba-Niedzwiedzka K."/>
            <person name="Martijn J."/>
            <person name="Lind A.E."/>
            <person name="van Eijk R."/>
            <person name="Schleper C."/>
            <person name="Guy L."/>
            <person name="Ettema T.J."/>
        </authorList>
    </citation>
    <scope>NUCLEOTIDE SEQUENCE</scope>
</reference>
<dbReference type="GO" id="GO:0016829">
    <property type="term" value="F:lyase activity"/>
    <property type="evidence" value="ECO:0007669"/>
    <property type="project" value="UniProtKB-KW"/>
</dbReference>
<comment type="pathway">
    <text evidence="1">Carbohydrate acid metabolism.</text>
</comment>
<evidence type="ECO:0000313" key="6">
    <source>
        <dbReference type="EMBL" id="KKL89981.1"/>
    </source>
</evidence>
<dbReference type="PROSITE" id="PS00160">
    <property type="entry name" value="ALDOLASE_KDPG_KHG_2"/>
    <property type="match status" value="1"/>
</dbReference>
<dbReference type="Pfam" id="PF01081">
    <property type="entry name" value="Aldolase"/>
    <property type="match status" value="1"/>
</dbReference>
<evidence type="ECO:0000256" key="2">
    <source>
        <dbReference type="ARBA" id="ARBA00006906"/>
    </source>
</evidence>
<keyword evidence="5" id="KW-0119">Carbohydrate metabolism</keyword>
<dbReference type="Gene3D" id="3.20.20.70">
    <property type="entry name" value="Aldolase class I"/>
    <property type="match status" value="1"/>
</dbReference>
<dbReference type="InterPro" id="IPR013785">
    <property type="entry name" value="Aldolase_TIM"/>
</dbReference>
<evidence type="ECO:0000256" key="3">
    <source>
        <dbReference type="ARBA" id="ARBA00011233"/>
    </source>
</evidence>
<protein>
    <recommendedName>
        <fullName evidence="7">2-dehydro-3-deoxyphosphogluconate aldolase/4-hydroxy-2-oxoglutarate aldolase</fullName>
    </recommendedName>
</protein>
<organism evidence="6">
    <name type="scientific">marine sediment metagenome</name>
    <dbReference type="NCBI Taxonomy" id="412755"/>
    <lineage>
        <taxon>unclassified sequences</taxon>
        <taxon>metagenomes</taxon>
        <taxon>ecological metagenomes</taxon>
    </lineage>
</organism>
<dbReference type="PANTHER" id="PTHR30246">
    <property type="entry name" value="2-KETO-3-DEOXY-6-PHOSPHOGLUCONATE ALDOLASE"/>
    <property type="match status" value="1"/>
</dbReference>
<gene>
    <name evidence="6" type="ORF">LCGC14_1909230</name>
</gene>
<dbReference type="PANTHER" id="PTHR30246:SF1">
    <property type="entry name" value="2-DEHYDRO-3-DEOXY-6-PHOSPHOGALACTONATE ALDOLASE-RELATED"/>
    <property type="match status" value="1"/>
</dbReference>
<feature type="non-terminal residue" evidence="6">
    <location>
        <position position="1"/>
    </location>
</feature>
<comment type="subunit">
    <text evidence="3">Homotrimer.</text>
</comment>
<dbReference type="InterPro" id="IPR031338">
    <property type="entry name" value="KDPG/KHG_AS_2"/>
</dbReference>
<keyword evidence="4" id="KW-0456">Lyase</keyword>
<comment type="caution">
    <text evidence="6">The sequence shown here is derived from an EMBL/GenBank/DDBJ whole genome shotgun (WGS) entry which is preliminary data.</text>
</comment>
<dbReference type="InterPro" id="IPR000887">
    <property type="entry name" value="Aldlse_KDPG_KHG"/>
</dbReference>
<dbReference type="AlphaFoldDB" id="A0A0F9GHE5"/>
<dbReference type="SUPFAM" id="SSF51569">
    <property type="entry name" value="Aldolase"/>
    <property type="match status" value="1"/>
</dbReference>
<accession>A0A0F9GHE5</accession>
<name>A0A0F9GHE5_9ZZZZ</name>
<evidence type="ECO:0008006" key="7">
    <source>
        <dbReference type="Google" id="ProtNLM"/>
    </source>
</evidence>
<comment type="similarity">
    <text evidence="2">Belongs to the KHG/KDPG aldolase family.</text>
</comment>
<dbReference type="EMBL" id="LAZR01020136">
    <property type="protein sequence ID" value="KKL89981.1"/>
    <property type="molecule type" value="Genomic_DNA"/>
</dbReference>
<evidence type="ECO:0000256" key="1">
    <source>
        <dbReference type="ARBA" id="ARBA00004761"/>
    </source>
</evidence>
<sequence>VTTPSDIEHALGLGVDVLKFFPAEASGGVTMIKALSGPYAHKGVQFMPTGGVHP</sequence>
<evidence type="ECO:0000256" key="4">
    <source>
        <dbReference type="ARBA" id="ARBA00023239"/>
    </source>
</evidence>
<evidence type="ECO:0000256" key="5">
    <source>
        <dbReference type="ARBA" id="ARBA00023277"/>
    </source>
</evidence>
<proteinExistence type="inferred from homology"/>